<dbReference type="PANTHER" id="PTHR10896">
    <property type="entry name" value="GALACTOSYLGALACTOSYLXYLOSYLPROTEIN 3-BETA-GLUCURONOSYLTRANSFERASE BETA-1,3-GLUCURONYLTRANSFERASE"/>
    <property type="match status" value="1"/>
</dbReference>
<evidence type="ECO:0000256" key="5">
    <source>
        <dbReference type="ARBA" id="ARBA00022968"/>
    </source>
</evidence>
<keyword evidence="7 12" id="KW-0333">Golgi apparatus</keyword>
<dbReference type="GO" id="GO:0015018">
    <property type="term" value="F:galactosylgalactosylxylosylprotein 3-beta-glucuronosyltransferase activity"/>
    <property type="evidence" value="ECO:0007669"/>
    <property type="project" value="InterPro"/>
</dbReference>
<keyword evidence="3 12" id="KW-0808">Transferase</keyword>
<dbReference type="GO" id="GO:0071555">
    <property type="term" value="P:cell wall organization"/>
    <property type="evidence" value="ECO:0007669"/>
    <property type="project" value="UniProtKB-KW"/>
</dbReference>
<reference evidence="13" key="1">
    <citation type="submission" date="2020-03" db="EMBL/GenBank/DDBJ databases">
        <title>Castanea mollissima Vanexum genome sequencing.</title>
        <authorList>
            <person name="Staton M."/>
        </authorList>
    </citation>
    <scope>NUCLEOTIDE SEQUENCE</scope>
    <source>
        <tissue evidence="13">Leaf</tissue>
    </source>
</reference>
<evidence type="ECO:0000256" key="10">
    <source>
        <dbReference type="ARBA" id="ARBA00023316"/>
    </source>
</evidence>
<evidence type="ECO:0000256" key="12">
    <source>
        <dbReference type="RuleBase" id="RU363127"/>
    </source>
</evidence>
<evidence type="ECO:0000256" key="6">
    <source>
        <dbReference type="ARBA" id="ARBA00022989"/>
    </source>
</evidence>
<keyword evidence="4 12" id="KW-0812">Transmembrane</keyword>
<dbReference type="Proteomes" id="UP000737018">
    <property type="component" value="Unassembled WGS sequence"/>
</dbReference>
<keyword evidence="8 12" id="KW-0472">Membrane</keyword>
<evidence type="ECO:0000256" key="2">
    <source>
        <dbReference type="ARBA" id="ARBA00007706"/>
    </source>
</evidence>
<comment type="function">
    <text evidence="12">Involved in the synthesis of glucuronoxylan hemicellulose in secondary cell walls.</text>
</comment>
<dbReference type="OrthoDB" id="675023at2759"/>
<evidence type="ECO:0000256" key="7">
    <source>
        <dbReference type="ARBA" id="ARBA00023034"/>
    </source>
</evidence>
<comment type="similarity">
    <text evidence="2 12">Belongs to the glycosyltransferase 43 family.</text>
</comment>
<dbReference type="CDD" id="cd00218">
    <property type="entry name" value="GlcAT-I"/>
    <property type="match status" value="1"/>
</dbReference>
<keyword evidence="6 12" id="KW-1133">Transmembrane helix</keyword>
<dbReference type="EC" id="2.4.-.-" evidence="12"/>
<dbReference type="GO" id="GO:0009834">
    <property type="term" value="P:plant-type secondary cell wall biogenesis"/>
    <property type="evidence" value="ECO:0007669"/>
    <property type="project" value="TreeGrafter"/>
</dbReference>
<dbReference type="AlphaFoldDB" id="A0A8J4S073"/>
<dbReference type="InterPro" id="IPR005027">
    <property type="entry name" value="Glyco_trans_43"/>
</dbReference>
<protein>
    <recommendedName>
        <fullName evidence="12">Glycosyltransferases</fullName>
        <ecNumber evidence="12">2.4.-.-</ecNumber>
    </recommendedName>
</protein>
<evidence type="ECO:0000256" key="8">
    <source>
        <dbReference type="ARBA" id="ARBA00023136"/>
    </source>
</evidence>
<evidence type="ECO:0000313" key="14">
    <source>
        <dbReference type="Proteomes" id="UP000737018"/>
    </source>
</evidence>
<evidence type="ECO:0000256" key="9">
    <source>
        <dbReference type="ARBA" id="ARBA00023180"/>
    </source>
</evidence>
<dbReference type="Pfam" id="PF03360">
    <property type="entry name" value="Glyco_transf_43"/>
    <property type="match status" value="1"/>
</dbReference>
<comment type="caution">
    <text evidence="13">The sequence shown here is derived from an EMBL/GenBank/DDBJ whole genome shotgun (WGS) entry which is preliminary data.</text>
</comment>
<dbReference type="InterPro" id="IPR029044">
    <property type="entry name" value="Nucleotide-diphossugar_trans"/>
</dbReference>
<dbReference type="GO" id="GO:0000139">
    <property type="term" value="C:Golgi membrane"/>
    <property type="evidence" value="ECO:0007669"/>
    <property type="project" value="UniProtKB-SubCell"/>
</dbReference>
<keyword evidence="5 12" id="KW-0735">Signal-anchor</keyword>
<organism evidence="13 14">
    <name type="scientific">Castanea mollissima</name>
    <name type="common">Chinese chestnut</name>
    <dbReference type="NCBI Taxonomy" id="60419"/>
    <lineage>
        <taxon>Eukaryota</taxon>
        <taxon>Viridiplantae</taxon>
        <taxon>Streptophyta</taxon>
        <taxon>Embryophyta</taxon>
        <taxon>Tracheophyta</taxon>
        <taxon>Spermatophyta</taxon>
        <taxon>Magnoliopsida</taxon>
        <taxon>eudicotyledons</taxon>
        <taxon>Gunneridae</taxon>
        <taxon>Pentapetalae</taxon>
        <taxon>rosids</taxon>
        <taxon>fabids</taxon>
        <taxon>Fagales</taxon>
        <taxon>Fagaceae</taxon>
        <taxon>Castanea</taxon>
    </lineage>
</organism>
<accession>A0A8J4S073</accession>
<evidence type="ECO:0000256" key="11">
    <source>
        <dbReference type="PIRSR" id="PIRSR605027-4"/>
    </source>
</evidence>
<feature type="site" description="Interaction with galactose moiety of substrate glycoprotein" evidence="11">
    <location>
        <position position="321"/>
    </location>
</feature>
<dbReference type="Gene3D" id="3.90.550.10">
    <property type="entry name" value="Spore Coat Polysaccharide Biosynthesis Protein SpsA, Chain A"/>
    <property type="match status" value="1"/>
</dbReference>
<evidence type="ECO:0000256" key="3">
    <source>
        <dbReference type="ARBA" id="ARBA00022679"/>
    </source>
</evidence>
<dbReference type="EMBL" id="JRKL02000107">
    <property type="protein sequence ID" value="KAF3975077.1"/>
    <property type="molecule type" value="Genomic_DNA"/>
</dbReference>
<feature type="transmembrane region" description="Helical" evidence="12">
    <location>
        <begin position="84"/>
        <end position="103"/>
    </location>
</feature>
<comment type="subcellular location">
    <subcellularLocation>
        <location evidence="1 12">Golgi apparatus membrane</location>
        <topology evidence="1 12">Single-pass type II membrane protein</topology>
    </subcellularLocation>
</comment>
<keyword evidence="10 12" id="KW-0961">Cell wall biogenesis/degradation</keyword>
<dbReference type="GO" id="GO:0042285">
    <property type="term" value="F:xylosyltransferase activity"/>
    <property type="evidence" value="ECO:0007669"/>
    <property type="project" value="TreeGrafter"/>
</dbReference>
<gene>
    <name evidence="13" type="ORF">CMV_001649</name>
</gene>
<keyword evidence="14" id="KW-1185">Reference proteome</keyword>
<dbReference type="PANTHER" id="PTHR10896:SF20">
    <property type="entry name" value="BETA-1,4-XYLOSYLTRANSFERASE IRX9L-RELATED"/>
    <property type="match status" value="1"/>
</dbReference>
<sequence length="452" mass="51194">MASIRRALSPVPRPGTIRNGEVCSVASPLSKSSSSPQPYQPSGGLLSSLLGSLDSQGFVLSVLSPRPSRPLERSKPKVQFWRRSLFHFLISFMLGVFMGLTPLTSMNLSTNLMSKHQALSFEVTSTVGNFQSYDNVTRTMMPLDGGDIKHNATLESEVKEVKLTEEIHGDKFDSQLLNENSNLVSRKLLIIVTPTYARPFQAYYLIRLAHTLKLVPPPLLWIVVEMTSQSAETADILRRTGVVYRHLVCNKNLSDIKDKYIHQRNMALSHIETHRLDGIVYFADDANFYLAELFEEMRQIRRFGTWMVAKLAGNGSKTMLEGPICIGSQVTGWHINGSNGRFQRFHAEMSGFAFNSTILWDPKRWHRPTLEPVRQLDTVNNGFQVSTFIEQLVEDESQMEALLQDCSRIMMSFYHLHEVLGVRGIYLDSKEGSSRIIDHPANGYWKFRVPIL</sequence>
<dbReference type="GO" id="GO:0010417">
    <property type="term" value="P:glucuronoxylan biosynthetic process"/>
    <property type="evidence" value="ECO:0007669"/>
    <property type="project" value="TreeGrafter"/>
</dbReference>
<evidence type="ECO:0000256" key="1">
    <source>
        <dbReference type="ARBA" id="ARBA00004323"/>
    </source>
</evidence>
<keyword evidence="9" id="KW-0325">Glycoprotein</keyword>
<dbReference type="SUPFAM" id="SSF53448">
    <property type="entry name" value="Nucleotide-diphospho-sugar transferases"/>
    <property type="match status" value="1"/>
</dbReference>
<name>A0A8J4S073_9ROSI</name>
<evidence type="ECO:0000313" key="13">
    <source>
        <dbReference type="EMBL" id="KAF3975077.1"/>
    </source>
</evidence>
<evidence type="ECO:0000256" key="4">
    <source>
        <dbReference type="ARBA" id="ARBA00022692"/>
    </source>
</evidence>
<proteinExistence type="inferred from homology"/>